<evidence type="ECO:0000256" key="2">
    <source>
        <dbReference type="PROSITE-ProRule" id="PRU00192"/>
    </source>
</evidence>
<dbReference type="SUPFAM" id="SSF103657">
    <property type="entry name" value="BAR/IMD domain-like"/>
    <property type="match status" value="1"/>
</dbReference>
<accession>A0AAN5IFW1</accession>
<proteinExistence type="predicted"/>
<feature type="coiled-coil region" evidence="3">
    <location>
        <begin position="121"/>
        <end position="148"/>
    </location>
</feature>
<evidence type="ECO:0000256" key="3">
    <source>
        <dbReference type="SAM" id="Coils"/>
    </source>
</evidence>
<name>A0AAN5IFW1_9BILA</name>
<dbReference type="Gene3D" id="2.30.30.40">
    <property type="entry name" value="SH3 Domains"/>
    <property type="match status" value="1"/>
</dbReference>
<dbReference type="Gene3D" id="1.20.1270.60">
    <property type="entry name" value="Arfaptin homology (AH) domain/BAR domain"/>
    <property type="match status" value="1"/>
</dbReference>
<dbReference type="InterPro" id="IPR027267">
    <property type="entry name" value="AH/BAR_dom_sf"/>
</dbReference>
<protein>
    <recommendedName>
        <fullName evidence="4">SH3 domain-containing protein</fullName>
    </recommendedName>
</protein>
<evidence type="ECO:0000256" key="1">
    <source>
        <dbReference type="ARBA" id="ARBA00022443"/>
    </source>
</evidence>
<dbReference type="PROSITE" id="PS50002">
    <property type="entry name" value="SH3"/>
    <property type="match status" value="1"/>
</dbReference>
<dbReference type="InterPro" id="IPR001452">
    <property type="entry name" value="SH3_domain"/>
</dbReference>
<keyword evidence="6" id="KW-1185">Reference proteome</keyword>
<keyword evidence="3" id="KW-0175">Coiled coil</keyword>
<feature type="domain" description="SH3" evidence="4">
    <location>
        <begin position="410"/>
        <end position="468"/>
    </location>
</feature>
<sequence length="468" mass="52812">MSLGKAAGEKFAPAKSTIASVQNQLEKGFLPAVRHVATSSADLYKAHQQLEKAAESHVAALKILAVSAETGQPGAKKHGIALERLTADYEQLLKFHKQTLVKLSFLASKTTTYANGEKDKLKEMQMTHQKKEKDLLRAEKKKEKTEDELGQFYMSEAKSFSNQQEMRYKFFVDKHLEWFDSFVPMLKQAETFLIQEEIREIAEEIKEHIEHQIENHNENHHEHHNDHHELAREVIAEAIIKEEIKEKMRLDIEDKINEAVVRAVEHEVHEHLHEKLHHEAQEALNEHGHEFTEPPQKDKNDYLENLQKRGVAVPVLPISALADQKPLKPVEHDYDRTPTSPPAEVHSPYVDAQKALRPAMVPMLHDDPVPAPAVIHHTQPVLISAPLVSPKPVPKAETPVMVPVQFGASDYGKTLTVLQDYNASSGEQITVATGDKVVLIKSGTRGWIFVRDSVSQRTGWIPSPFASI</sequence>
<evidence type="ECO:0000313" key="5">
    <source>
        <dbReference type="EMBL" id="GMR61786.1"/>
    </source>
</evidence>
<organism evidence="5 6">
    <name type="scientific">Pristionchus mayeri</name>
    <dbReference type="NCBI Taxonomy" id="1317129"/>
    <lineage>
        <taxon>Eukaryota</taxon>
        <taxon>Metazoa</taxon>
        <taxon>Ecdysozoa</taxon>
        <taxon>Nematoda</taxon>
        <taxon>Chromadorea</taxon>
        <taxon>Rhabditida</taxon>
        <taxon>Rhabditina</taxon>
        <taxon>Diplogasteromorpha</taxon>
        <taxon>Diplogasteroidea</taxon>
        <taxon>Neodiplogasteridae</taxon>
        <taxon>Pristionchus</taxon>
    </lineage>
</organism>
<dbReference type="Proteomes" id="UP001328107">
    <property type="component" value="Unassembled WGS sequence"/>
</dbReference>
<dbReference type="SUPFAM" id="SSF50044">
    <property type="entry name" value="SH3-domain"/>
    <property type="match status" value="1"/>
</dbReference>
<evidence type="ECO:0000313" key="6">
    <source>
        <dbReference type="Proteomes" id="UP001328107"/>
    </source>
</evidence>
<reference evidence="6" key="1">
    <citation type="submission" date="2022-10" db="EMBL/GenBank/DDBJ databases">
        <title>Genome assembly of Pristionchus species.</title>
        <authorList>
            <person name="Yoshida K."/>
            <person name="Sommer R.J."/>
        </authorList>
    </citation>
    <scope>NUCLEOTIDE SEQUENCE [LARGE SCALE GENOMIC DNA]</scope>
    <source>
        <strain evidence="6">RS5460</strain>
    </source>
</reference>
<dbReference type="AlphaFoldDB" id="A0AAN5IFW1"/>
<gene>
    <name evidence="5" type="ORF">PMAYCL1PPCAC_31981</name>
</gene>
<comment type="caution">
    <text evidence="5">The sequence shown here is derived from an EMBL/GenBank/DDBJ whole genome shotgun (WGS) entry which is preliminary data.</text>
</comment>
<dbReference type="Pfam" id="PF00018">
    <property type="entry name" value="SH3_1"/>
    <property type="match status" value="1"/>
</dbReference>
<dbReference type="InterPro" id="IPR036028">
    <property type="entry name" value="SH3-like_dom_sf"/>
</dbReference>
<evidence type="ECO:0000259" key="4">
    <source>
        <dbReference type="PROSITE" id="PS50002"/>
    </source>
</evidence>
<keyword evidence="1 2" id="KW-0728">SH3 domain</keyword>
<dbReference type="EMBL" id="BTRK01000006">
    <property type="protein sequence ID" value="GMR61786.1"/>
    <property type="molecule type" value="Genomic_DNA"/>
</dbReference>